<accession>A0ABU6SRV6</accession>
<sequence length="129" mass="14806">MHRPDINRLTGTTHMVGAQDFQPYRGPPPTILPYVREAGFEGPLMLRDFDIDGPPLSSFVERWRPEATYFSSAIWKGHHHVTGCRLSPCSPHRWRSCWGLHERFSAVVRQTNVGHGRGVVRCETSIERR</sequence>
<evidence type="ECO:0000313" key="1">
    <source>
        <dbReference type="EMBL" id="MED6139177.1"/>
    </source>
</evidence>
<evidence type="ECO:0000313" key="2">
    <source>
        <dbReference type="Proteomes" id="UP001341840"/>
    </source>
</evidence>
<keyword evidence="2" id="KW-1185">Reference proteome</keyword>
<proteinExistence type="predicted"/>
<protein>
    <submittedName>
        <fullName evidence="1">Uncharacterized protein</fullName>
    </submittedName>
</protein>
<comment type="caution">
    <text evidence="1">The sequence shown here is derived from an EMBL/GenBank/DDBJ whole genome shotgun (WGS) entry which is preliminary data.</text>
</comment>
<name>A0ABU6SRV6_9FABA</name>
<gene>
    <name evidence="1" type="ORF">PIB30_081465</name>
</gene>
<dbReference type="EMBL" id="JASCZI010061635">
    <property type="protein sequence ID" value="MED6139177.1"/>
    <property type="molecule type" value="Genomic_DNA"/>
</dbReference>
<reference evidence="1 2" key="1">
    <citation type="journal article" date="2023" name="Plants (Basel)">
        <title>Bridging the Gap: Combining Genomics and Transcriptomics Approaches to Understand Stylosanthes scabra, an Orphan Legume from the Brazilian Caatinga.</title>
        <authorList>
            <person name="Ferreira-Neto J.R.C."/>
            <person name="da Silva M.D."/>
            <person name="Binneck E."/>
            <person name="de Melo N.F."/>
            <person name="da Silva R.H."/>
            <person name="de Melo A.L.T.M."/>
            <person name="Pandolfi V."/>
            <person name="Bustamante F.O."/>
            <person name="Brasileiro-Vidal A.C."/>
            <person name="Benko-Iseppon A.M."/>
        </authorList>
    </citation>
    <scope>NUCLEOTIDE SEQUENCE [LARGE SCALE GENOMIC DNA]</scope>
    <source>
        <tissue evidence="1">Leaves</tissue>
    </source>
</reference>
<organism evidence="1 2">
    <name type="scientific">Stylosanthes scabra</name>
    <dbReference type="NCBI Taxonomy" id="79078"/>
    <lineage>
        <taxon>Eukaryota</taxon>
        <taxon>Viridiplantae</taxon>
        <taxon>Streptophyta</taxon>
        <taxon>Embryophyta</taxon>
        <taxon>Tracheophyta</taxon>
        <taxon>Spermatophyta</taxon>
        <taxon>Magnoliopsida</taxon>
        <taxon>eudicotyledons</taxon>
        <taxon>Gunneridae</taxon>
        <taxon>Pentapetalae</taxon>
        <taxon>rosids</taxon>
        <taxon>fabids</taxon>
        <taxon>Fabales</taxon>
        <taxon>Fabaceae</taxon>
        <taxon>Papilionoideae</taxon>
        <taxon>50 kb inversion clade</taxon>
        <taxon>dalbergioids sensu lato</taxon>
        <taxon>Dalbergieae</taxon>
        <taxon>Pterocarpus clade</taxon>
        <taxon>Stylosanthes</taxon>
    </lineage>
</organism>
<dbReference type="Proteomes" id="UP001341840">
    <property type="component" value="Unassembled WGS sequence"/>
</dbReference>